<keyword evidence="2" id="KW-1185">Reference proteome</keyword>
<gene>
    <name evidence="1" type="ORF">MACH08_39060</name>
</gene>
<dbReference type="RefSeq" id="WP_017798659.1">
    <property type="nucleotide sequence ID" value="NZ_BSKO01000001.1"/>
</dbReference>
<dbReference type="Proteomes" id="UP001275436">
    <property type="component" value="Unassembled WGS sequence"/>
</dbReference>
<protein>
    <submittedName>
        <fullName evidence="1">Uncharacterized protein</fullName>
    </submittedName>
</protein>
<name>A0ABQ5TPN7_9BACI</name>
<reference evidence="1 2" key="1">
    <citation type="submission" date="2023-02" db="EMBL/GenBank/DDBJ databases">
        <title>Oceanobacillus kimchii IFOP_LL358 isolated form Alexandrium catenella lab strain.</title>
        <authorList>
            <person name="Gajardo G."/>
            <person name="Ueki S."/>
            <person name="Maruyama F."/>
        </authorList>
    </citation>
    <scope>NUCLEOTIDE SEQUENCE [LARGE SCALE GENOMIC DNA]</scope>
    <source>
        <strain evidence="1 2">IFOP_LL358</strain>
    </source>
</reference>
<dbReference type="EMBL" id="BSKO01000001">
    <property type="protein sequence ID" value="GLO68122.1"/>
    <property type="molecule type" value="Genomic_DNA"/>
</dbReference>
<accession>A0ABQ5TPN7</accession>
<evidence type="ECO:0000313" key="2">
    <source>
        <dbReference type="Proteomes" id="UP001275436"/>
    </source>
</evidence>
<sequence>MYYLAITYDICEHNNLVEEMNEYRLEPGVDFEQQLIKLAKKDIAPLIKVYQSITSDFKEVTLYKEYTFKDYECKCHREKG</sequence>
<organism evidence="1 2">
    <name type="scientific">Oceanobacillus kimchii</name>
    <dbReference type="NCBI Taxonomy" id="746691"/>
    <lineage>
        <taxon>Bacteria</taxon>
        <taxon>Bacillati</taxon>
        <taxon>Bacillota</taxon>
        <taxon>Bacilli</taxon>
        <taxon>Bacillales</taxon>
        <taxon>Bacillaceae</taxon>
        <taxon>Oceanobacillus</taxon>
    </lineage>
</organism>
<proteinExistence type="predicted"/>
<evidence type="ECO:0000313" key="1">
    <source>
        <dbReference type="EMBL" id="GLO68122.1"/>
    </source>
</evidence>
<comment type="caution">
    <text evidence="1">The sequence shown here is derived from an EMBL/GenBank/DDBJ whole genome shotgun (WGS) entry which is preliminary data.</text>
</comment>